<comment type="similarity">
    <text evidence="2">Belongs to the binding-protein-dependent transport system permease family. FecCD subfamily.</text>
</comment>
<reference evidence="9" key="2">
    <citation type="journal article" date="2021" name="PeerJ">
        <title>Extensive microbial diversity within the chicken gut microbiome revealed by metagenomics and culture.</title>
        <authorList>
            <person name="Gilroy R."/>
            <person name="Ravi A."/>
            <person name="Getino M."/>
            <person name="Pursley I."/>
            <person name="Horton D.L."/>
            <person name="Alikhan N.F."/>
            <person name="Baker D."/>
            <person name="Gharbi K."/>
            <person name="Hall N."/>
            <person name="Watson M."/>
            <person name="Adriaenssens E.M."/>
            <person name="Foster-Nyarko E."/>
            <person name="Jarju S."/>
            <person name="Secka A."/>
            <person name="Antonio M."/>
            <person name="Oren A."/>
            <person name="Chaudhuri R.R."/>
            <person name="La Ragione R."/>
            <person name="Hildebrand F."/>
            <person name="Pallen M.J."/>
        </authorList>
    </citation>
    <scope>NUCLEOTIDE SEQUENCE</scope>
    <source>
        <strain evidence="9">CHK157-1446</strain>
    </source>
</reference>
<feature type="transmembrane region" description="Helical" evidence="8">
    <location>
        <begin position="248"/>
        <end position="269"/>
    </location>
</feature>
<evidence type="ECO:0000256" key="2">
    <source>
        <dbReference type="ARBA" id="ARBA00007935"/>
    </source>
</evidence>
<name>A0A9D1JIN8_9FIRM</name>
<feature type="transmembrane region" description="Helical" evidence="8">
    <location>
        <begin position="21"/>
        <end position="41"/>
    </location>
</feature>
<dbReference type="Gene3D" id="1.10.3470.10">
    <property type="entry name" value="ABC transporter involved in vitamin B12 uptake, BtuC"/>
    <property type="match status" value="1"/>
</dbReference>
<keyword evidence="3" id="KW-0813">Transport</keyword>
<feature type="transmembrane region" description="Helical" evidence="8">
    <location>
        <begin position="160"/>
        <end position="181"/>
    </location>
</feature>
<keyword evidence="5 8" id="KW-0812">Transmembrane</keyword>
<evidence type="ECO:0000256" key="4">
    <source>
        <dbReference type="ARBA" id="ARBA00022475"/>
    </source>
</evidence>
<reference evidence="9" key="1">
    <citation type="submission" date="2020-10" db="EMBL/GenBank/DDBJ databases">
        <authorList>
            <person name="Gilroy R."/>
        </authorList>
    </citation>
    <scope>NUCLEOTIDE SEQUENCE</scope>
    <source>
        <strain evidence="9">CHK157-1446</strain>
    </source>
</reference>
<organism evidence="9 10">
    <name type="scientific">Candidatus Faeciplasma gallinarum</name>
    <dbReference type="NCBI Taxonomy" id="2840799"/>
    <lineage>
        <taxon>Bacteria</taxon>
        <taxon>Bacillati</taxon>
        <taxon>Bacillota</taxon>
        <taxon>Clostridia</taxon>
        <taxon>Eubacteriales</taxon>
        <taxon>Oscillospiraceae</taxon>
        <taxon>Oscillospiraceae incertae sedis</taxon>
        <taxon>Candidatus Faeciplasma</taxon>
    </lineage>
</organism>
<dbReference type="PANTHER" id="PTHR30472:SF25">
    <property type="entry name" value="ABC TRANSPORTER PERMEASE PROTEIN MJ0876-RELATED"/>
    <property type="match status" value="1"/>
</dbReference>
<accession>A0A9D1JIN8</accession>
<comment type="caution">
    <text evidence="9">The sequence shown here is derived from an EMBL/GenBank/DDBJ whole genome shotgun (WGS) entry which is preliminary data.</text>
</comment>
<evidence type="ECO:0000256" key="8">
    <source>
        <dbReference type="SAM" id="Phobius"/>
    </source>
</evidence>
<feature type="transmembrane region" description="Helical" evidence="8">
    <location>
        <begin position="289"/>
        <end position="308"/>
    </location>
</feature>
<keyword evidence="6 8" id="KW-1133">Transmembrane helix</keyword>
<dbReference type="GO" id="GO:0005886">
    <property type="term" value="C:plasma membrane"/>
    <property type="evidence" value="ECO:0007669"/>
    <property type="project" value="UniProtKB-SubCell"/>
</dbReference>
<dbReference type="AlphaFoldDB" id="A0A9D1JIN8"/>
<evidence type="ECO:0000313" key="10">
    <source>
        <dbReference type="Proteomes" id="UP000823982"/>
    </source>
</evidence>
<dbReference type="GO" id="GO:0022857">
    <property type="term" value="F:transmembrane transporter activity"/>
    <property type="evidence" value="ECO:0007669"/>
    <property type="project" value="InterPro"/>
</dbReference>
<evidence type="ECO:0000256" key="3">
    <source>
        <dbReference type="ARBA" id="ARBA00022448"/>
    </source>
</evidence>
<evidence type="ECO:0000256" key="5">
    <source>
        <dbReference type="ARBA" id="ARBA00022692"/>
    </source>
</evidence>
<dbReference type="EMBL" id="DVIR01000065">
    <property type="protein sequence ID" value="HIS25154.1"/>
    <property type="molecule type" value="Genomic_DNA"/>
</dbReference>
<dbReference type="FunFam" id="1.10.3470.10:FF:000001">
    <property type="entry name" value="Vitamin B12 ABC transporter permease BtuC"/>
    <property type="match status" value="1"/>
</dbReference>
<evidence type="ECO:0000256" key="7">
    <source>
        <dbReference type="ARBA" id="ARBA00023136"/>
    </source>
</evidence>
<evidence type="ECO:0000313" key="9">
    <source>
        <dbReference type="EMBL" id="HIS25154.1"/>
    </source>
</evidence>
<feature type="transmembrane region" description="Helical" evidence="8">
    <location>
        <begin position="320"/>
        <end position="337"/>
    </location>
</feature>
<protein>
    <submittedName>
        <fullName evidence="9">Iron ABC transporter permease</fullName>
    </submittedName>
</protein>
<sequence>MRKASTTADSADRRSKAAIAVLIPVSALIVLIGISVGSVGIDFLNTLKIIFTNPQDTSSVIIWGIRMPRVLLAFLTGAAMSVGGAVTQSVLHNPLASPYTLGVSSGASVGAAIVTVLGISLPIAQQMSLAAVGTAFGILTVLVCVAICSRIDKNVGSTTIVLLGMVMSLFLSAVFTLVAGTSKDKMTVLMRWQMGSFGSKGWEPVAVLLVVTVLCVAGTLFCHRELDILSFSDESALSMGVNAAKIKWALLILTAIMTSTAVSFAGVIGFVDLIAPHVARRLFSPKHKYLLVISALIGGSFMVIADLAARTLMSPMELPVGAVTAFIGAPFFAYVYFSRLGIKRRGSHAKR</sequence>
<keyword evidence="7 8" id="KW-0472">Membrane</keyword>
<comment type="subcellular location">
    <subcellularLocation>
        <location evidence="1">Cell membrane</location>
        <topology evidence="1">Multi-pass membrane protein</topology>
    </subcellularLocation>
</comment>
<dbReference type="InterPro" id="IPR037294">
    <property type="entry name" value="ABC_BtuC-like"/>
</dbReference>
<dbReference type="Proteomes" id="UP000823982">
    <property type="component" value="Unassembled WGS sequence"/>
</dbReference>
<keyword evidence="4" id="KW-1003">Cell membrane</keyword>
<gene>
    <name evidence="9" type="ORF">IAD01_07130</name>
</gene>
<dbReference type="Pfam" id="PF01032">
    <property type="entry name" value="FecCD"/>
    <property type="match status" value="1"/>
</dbReference>
<dbReference type="InterPro" id="IPR000522">
    <property type="entry name" value="ABC_transptr_permease_BtuC"/>
</dbReference>
<proteinExistence type="inferred from homology"/>
<evidence type="ECO:0000256" key="6">
    <source>
        <dbReference type="ARBA" id="ARBA00022989"/>
    </source>
</evidence>
<dbReference type="SUPFAM" id="SSF81345">
    <property type="entry name" value="ABC transporter involved in vitamin B12 uptake, BtuC"/>
    <property type="match status" value="1"/>
</dbReference>
<dbReference type="PANTHER" id="PTHR30472">
    <property type="entry name" value="FERRIC ENTEROBACTIN TRANSPORT SYSTEM PERMEASE PROTEIN"/>
    <property type="match status" value="1"/>
</dbReference>
<feature type="transmembrane region" description="Helical" evidence="8">
    <location>
        <begin position="99"/>
        <end position="121"/>
    </location>
</feature>
<feature type="transmembrane region" description="Helical" evidence="8">
    <location>
        <begin position="127"/>
        <end position="148"/>
    </location>
</feature>
<evidence type="ECO:0000256" key="1">
    <source>
        <dbReference type="ARBA" id="ARBA00004651"/>
    </source>
</evidence>
<feature type="transmembrane region" description="Helical" evidence="8">
    <location>
        <begin position="201"/>
        <end position="222"/>
    </location>
</feature>
<dbReference type="CDD" id="cd06550">
    <property type="entry name" value="TM_ABC_iron-siderophores_like"/>
    <property type="match status" value="1"/>
</dbReference>